<feature type="compositionally biased region" description="Polar residues" evidence="1">
    <location>
        <begin position="216"/>
        <end position="269"/>
    </location>
</feature>
<feature type="compositionally biased region" description="Pro residues" evidence="1">
    <location>
        <begin position="276"/>
        <end position="285"/>
    </location>
</feature>
<dbReference type="AlphaFoldDB" id="A0AAN6M131"/>
<dbReference type="EMBL" id="WVTA01000004">
    <property type="protein sequence ID" value="KAK3213823.1"/>
    <property type="molecule type" value="Genomic_DNA"/>
</dbReference>
<comment type="caution">
    <text evidence="2">The sequence shown here is derived from an EMBL/GenBank/DDBJ whole genome shotgun (WGS) entry which is preliminary data.</text>
</comment>
<dbReference type="PANTHER" id="PTHR28271:SF1">
    <property type="entry name" value="LARGE RIBOSOMAL SUBUNIT PROTEIN ML60"/>
    <property type="match status" value="1"/>
</dbReference>
<dbReference type="InterPro" id="IPR016340">
    <property type="entry name" value="Ribosomal_mL60"/>
</dbReference>
<evidence type="ECO:0000313" key="2">
    <source>
        <dbReference type="EMBL" id="KAK3213823.1"/>
    </source>
</evidence>
<reference evidence="2 3" key="1">
    <citation type="submission" date="2021-02" db="EMBL/GenBank/DDBJ databases">
        <title>Genome assembly of Pseudopithomyces chartarum.</title>
        <authorList>
            <person name="Jauregui R."/>
            <person name="Singh J."/>
            <person name="Voisey C."/>
        </authorList>
    </citation>
    <scope>NUCLEOTIDE SEQUENCE [LARGE SCALE GENOMIC DNA]</scope>
    <source>
        <strain evidence="2 3">AGR01</strain>
    </source>
</reference>
<evidence type="ECO:0000256" key="1">
    <source>
        <dbReference type="SAM" id="MobiDB-lite"/>
    </source>
</evidence>
<gene>
    <name evidence="2" type="ORF">GRF29_28g1137196</name>
</gene>
<proteinExistence type="predicted"/>
<feature type="region of interest" description="Disordered" evidence="1">
    <location>
        <begin position="216"/>
        <end position="319"/>
    </location>
</feature>
<dbReference type="Pfam" id="PF09784">
    <property type="entry name" value="L31"/>
    <property type="match status" value="1"/>
</dbReference>
<name>A0AAN6M131_9PLEO</name>
<evidence type="ECO:0000313" key="3">
    <source>
        <dbReference type="Proteomes" id="UP001280581"/>
    </source>
</evidence>
<feature type="compositionally biased region" description="Basic residues" evidence="1">
    <location>
        <begin position="582"/>
        <end position="591"/>
    </location>
</feature>
<dbReference type="GO" id="GO:0003735">
    <property type="term" value="F:structural constituent of ribosome"/>
    <property type="evidence" value="ECO:0007669"/>
    <property type="project" value="TreeGrafter"/>
</dbReference>
<feature type="region of interest" description="Disordered" evidence="1">
    <location>
        <begin position="499"/>
        <end position="617"/>
    </location>
</feature>
<dbReference type="PANTHER" id="PTHR28271">
    <property type="entry name" value="54S RIBOSOMAL PROTEIN L31, MITOCHONDRIAL"/>
    <property type="match status" value="1"/>
</dbReference>
<keyword evidence="3" id="KW-1185">Reference proteome</keyword>
<sequence>MFGPFRLTNPLSGGLLWKVPWRLSASQKYRHRNRLRSVDTVVSTLDTALARLGQTLKKVEAWKKEMPTEQEMLPKDKYTVFDRKVKRYRKGIHSKWLENMAWNCGQREGEHDWDNLANHPNRGTEMDKSQSETQPPGFLNWHVFSAWFTMADRQVPAAQPADKLPPMVTEMYHGLLQRQRNEELEVRRKLFEKHAQEQQKFWEKHYSFSLQKTALNQPTASTSHPSLPASQPASSVLGTKSMHQQTSSHPSCATATATVPGQNTASQVNQHRRLIPKPPGGPSTLPPVGVGSSLRTAKARVQHRPALEPQSKPASNKREVEVIYVPSSSDEDDISLAQLKRKGKTASKASSHDKCHPPNPIAATSVIGERSKTTILPQTLSHSPIPLSAKPSSQSSIPIAMNGPHSMAAQAHQVFGPKHTSAFEGRPHIPTHGLPLSPISLQSNRPSIPLHLRMATTSLPQREQAFSPEVKKRFIKGIFKVPNRALQQAYVIDVDKSDNEIPLPTSRQEHRVDNGLQSSSHRPVEQASGEPSISSQIREPLLPKKPAVSVRKRRISYVSDSDNGESDFQPSSDDDLPLAMRPQKHARKKSKAQNLPSAPKSAVRKIEKNQLKPDVGP</sequence>
<accession>A0AAN6M131</accession>
<feature type="region of interest" description="Disordered" evidence="1">
    <location>
        <begin position="340"/>
        <end position="368"/>
    </location>
</feature>
<dbReference type="Proteomes" id="UP001280581">
    <property type="component" value="Unassembled WGS sequence"/>
</dbReference>
<dbReference type="GO" id="GO:0005762">
    <property type="term" value="C:mitochondrial large ribosomal subunit"/>
    <property type="evidence" value="ECO:0007669"/>
    <property type="project" value="TreeGrafter"/>
</dbReference>
<organism evidence="2 3">
    <name type="scientific">Pseudopithomyces chartarum</name>
    <dbReference type="NCBI Taxonomy" id="1892770"/>
    <lineage>
        <taxon>Eukaryota</taxon>
        <taxon>Fungi</taxon>
        <taxon>Dikarya</taxon>
        <taxon>Ascomycota</taxon>
        <taxon>Pezizomycotina</taxon>
        <taxon>Dothideomycetes</taxon>
        <taxon>Pleosporomycetidae</taxon>
        <taxon>Pleosporales</taxon>
        <taxon>Massarineae</taxon>
        <taxon>Didymosphaeriaceae</taxon>
        <taxon>Pseudopithomyces</taxon>
    </lineage>
</organism>
<feature type="compositionally biased region" description="Polar residues" evidence="1">
    <location>
        <begin position="558"/>
        <end position="571"/>
    </location>
</feature>
<protein>
    <submittedName>
        <fullName evidence="2">Uncharacterized protein</fullName>
    </submittedName>
</protein>